<gene>
    <name evidence="2" type="ORF">g.45949</name>
</gene>
<protein>
    <submittedName>
        <fullName evidence="2">Uncharacterized protein</fullName>
    </submittedName>
</protein>
<evidence type="ECO:0000256" key="1">
    <source>
        <dbReference type="SAM" id="MobiDB-lite"/>
    </source>
</evidence>
<dbReference type="AlphaFoldDB" id="A0A146LJC2"/>
<name>A0A146LJC2_LYGHE</name>
<sequence>MYNNHRLRPLRNNYRGRLAIGKRGEDLFVSLDDPPERTRKSMRRISLLATPGATSSSEEQDEEYARRRRRMLPRRSLTHETSARSTRSSSQRLSIPNSSNPEDGIRRSTRKRNLKFQNVNDSWIVGAQSLKGYPVFSRDYDKRESEEWGDVEEEEEEEE</sequence>
<organism evidence="2">
    <name type="scientific">Lygus hesperus</name>
    <name type="common">Western plant bug</name>
    <dbReference type="NCBI Taxonomy" id="30085"/>
    <lineage>
        <taxon>Eukaryota</taxon>
        <taxon>Metazoa</taxon>
        <taxon>Ecdysozoa</taxon>
        <taxon>Arthropoda</taxon>
        <taxon>Hexapoda</taxon>
        <taxon>Insecta</taxon>
        <taxon>Pterygota</taxon>
        <taxon>Neoptera</taxon>
        <taxon>Paraneoptera</taxon>
        <taxon>Hemiptera</taxon>
        <taxon>Heteroptera</taxon>
        <taxon>Panheteroptera</taxon>
        <taxon>Cimicomorpha</taxon>
        <taxon>Miridae</taxon>
        <taxon>Mirini</taxon>
        <taxon>Lygus</taxon>
    </lineage>
</organism>
<feature type="region of interest" description="Disordered" evidence="1">
    <location>
        <begin position="134"/>
        <end position="159"/>
    </location>
</feature>
<feature type="compositionally biased region" description="Low complexity" evidence="1">
    <location>
        <begin position="83"/>
        <end position="94"/>
    </location>
</feature>
<accession>A0A146LJC2</accession>
<feature type="region of interest" description="Disordered" evidence="1">
    <location>
        <begin position="47"/>
        <end position="112"/>
    </location>
</feature>
<reference evidence="2" key="1">
    <citation type="journal article" date="2016" name="Gigascience">
        <title>De novo construction of an expanded transcriptome assembly for the western tarnished plant bug, Lygus hesperus.</title>
        <authorList>
            <person name="Tassone E.E."/>
            <person name="Geib S.M."/>
            <person name="Hall B."/>
            <person name="Fabrick J.A."/>
            <person name="Brent C.S."/>
            <person name="Hull J.J."/>
        </authorList>
    </citation>
    <scope>NUCLEOTIDE SEQUENCE</scope>
</reference>
<evidence type="ECO:0000313" key="2">
    <source>
        <dbReference type="EMBL" id="JAQ08118.1"/>
    </source>
</evidence>
<proteinExistence type="predicted"/>
<feature type="compositionally biased region" description="Acidic residues" evidence="1">
    <location>
        <begin position="147"/>
        <end position="159"/>
    </location>
</feature>
<dbReference type="EMBL" id="GDHC01010511">
    <property type="protein sequence ID" value="JAQ08118.1"/>
    <property type="molecule type" value="Transcribed_RNA"/>
</dbReference>